<dbReference type="EMBL" id="MFTP01000022">
    <property type="protein sequence ID" value="OGI65110.1"/>
    <property type="molecule type" value="Genomic_DNA"/>
</dbReference>
<dbReference type="Pfam" id="PF24514">
    <property type="entry name" value="SpaA_4"/>
    <property type="match status" value="3"/>
</dbReference>
<evidence type="ECO:0000313" key="3">
    <source>
        <dbReference type="Proteomes" id="UP000177370"/>
    </source>
</evidence>
<sequence length="903" mass="92054">MSLSMKVLAFGVLVAIALFGVVINIANAHSDPGGCSSTGPALLLGVFTVDGTTPVFSASPGDTIYYKATLTHVGPPQCNYGGGDLDITLPNSTSVDVDGGLVPLVSFGVPFNSALAPYVVNSADVGIDGDLDASAIYAEGTSHFGDNDVTPVGATTPTATPFVKLDSTTVTQIHDASEAVVTSVVAGSTVHDKATVSPATSGPIPTGDVDFVFYTGSSQCTGDSVASGTDIPLVAGIAHPSSSQGPLVPGFYSFQASYSGDADYNSSVGACEPLSVVAARISIGTTDTNVVNDPHTFTVTVERNDGSGWIAASNEDVAESEIGIGSITGGTCTIGNTNISGQCTIIVSSATPGQSTVNASAVVGIGNINIAVATDGNGAFNISNIKTWVDARITISQSGTNPVNSPHTFTVFVEKNDGIVGWVDASGVTISSSITGTGSITGGTCGPSGPTDVNGECTVQINSPTPGVGTVNAGGTVNVGGLNVAVATNGYGAHDISNQKTWVAGSIVIIKNTVPDDETDFAFTTNTLPDGAFSLEDDGDNVDELSNTKTYSGLVPGAYDVAETANPAYSTVSDCDSTEQGDQSTPGAIDLDAGETVTCTFTNTLNGGRIEIEKQTTPAGSAQSFGFTGEIVTSLVDNGVEGKDVVAGQYSVTEGATTGWTLSSIVCNDQNSSGNGSTANFTVEPGETVRCVFNNTENPGHIIIVKQTNPDGNPQSFEFDPSYGNNFNLTDGNQNDSGALAAGAYSVAEVNLPANWSLSSATCSDQSPVNNIQLEAGETVTCTFTNTFTPPATQGCSPGYWKQDQHFDSYNIYGPTDLFDTVFDETVFPGMTLVDVLSQGGGGINALGRIITGALLNADSIPDYPGTAGDVISDFQGVFPGTKDAYNALKAEYEALQDPCPLN</sequence>
<feature type="domain" description="SpaA-like prealbumin fold" evidence="1">
    <location>
        <begin position="702"/>
        <end position="787"/>
    </location>
</feature>
<name>A0A1F6V5X4_9BACT</name>
<organism evidence="2 3">
    <name type="scientific">Candidatus Nomurabacteria bacterium RIFCSPHIGHO2_01_FULL_40_24b</name>
    <dbReference type="NCBI Taxonomy" id="1801739"/>
    <lineage>
        <taxon>Bacteria</taxon>
        <taxon>Candidatus Nomuraibacteriota</taxon>
    </lineage>
</organism>
<feature type="domain" description="SpaA-like prealbumin fold" evidence="1">
    <location>
        <begin position="508"/>
        <end position="604"/>
    </location>
</feature>
<proteinExistence type="predicted"/>
<dbReference type="AlphaFoldDB" id="A0A1F6V5X4"/>
<dbReference type="Proteomes" id="UP000177370">
    <property type="component" value="Unassembled WGS sequence"/>
</dbReference>
<gene>
    <name evidence="2" type="ORF">A2647_04125</name>
</gene>
<accession>A0A1F6V5X4</accession>
<evidence type="ECO:0000313" key="2">
    <source>
        <dbReference type="EMBL" id="OGI65110.1"/>
    </source>
</evidence>
<feature type="domain" description="SpaA-like prealbumin fold" evidence="1">
    <location>
        <begin position="611"/>
        <end position="696"/>
    </location>
</feature>
<evidence type="ECO:0000259" key="1">
    <source>
        <dbReference type="Pfam" id="PF24514"/>
    </source>
</evidence>
<dbReference type="InterPro" id="IPR055371">
    <property type="entry name" value="SpaA_PFL_dom_4"/>
</dbReference>
<reference evidence="2 3" key="1">
    <citation type="journal article" date="2016" name="Nat. Commun.">
        <title>Thousands of microbial genomes shed light on interconnected biogeochemical processes in an aquifer system.</title>
        <authorList>
            <person name="Anantharaman K."/>
            <person name="Brown C.T."/>
            <person name="Hug L.A."/>
            <person name="Sharon I."/>
            <person name="Castelle C.J."/>
            <person name="Probst A.J."/>
            <person name="Thomas B.C."/>
            <person name="Singh A."/>
            <person name="Wilkins M.J."/>
            <person name="Karaoz U."/>
            <person name="Brodie E.L."/>
            <person name="Williams K.H."/>
            <person name="Hubbard S.S."/>
            <person name="Banfield J.F."/>
        </authorList>
    </citation>
    <scope>NUCLEOTIDE SEQUENCE [LARGE SCALE GENOMIC DNA]</scope>
</reference>
<comment type="caution">
    <text evidence="2">The sequence shown here is derived from an EMBL/GenBank/DDBJ whole genome shotgun (WGS) entry which is preliminary data.</text>
</comment>
<protein>
    <recommendedName>
        <fullName evidence="1">SpaA-like prealbumin fold domain-containing protein</fullName>
    </recommendedName>
</protein>